<dbReference type="Proteomes" id="UP000193986">
    <property type="component" value="Unassembled WGS sequence"/>
</dbReference>
<protein>
    <recommendedName>
        <fullName evidence="10">CDP-diacylglycerol--glycerol-3-phosphate 3-phosphatidyltransferase</fullName>
        <ecNumber evidence="10">2.7.8.5</ecNumber>
    </recommendedName>
</protein>
<keyword evidence="7 10" id="KW-0594">Phospholipid biosynthesis</keyword>
<gene>
    <name evidence="12" type="ORF">BCR39DRAFT_590060</name>
</gene>
<evidence type="ECO:0000256" key="6">
    <source>
        <dbReference type="ARBA" id="ARBA00023098"/>
    </source>
</evidence>
<evidence type="ECO:0000256" key="10">
    <source>
        <dbReference type="RuleBase" id="RU365024"/>
    </source>
</evidence>
<feature type="domain" description="PLD phosphodiesterase" evidence="11">
    <location>
        <begin position="460"/>
        <end position="494"/>
    </location>
</feature>
<accession>A0A1Y2ASV1</accession>
<dbReference type="AlphaFoldDB" id="A0A1Y2ASV1"/>
<dbReference type="EMBL" id="MCFC01000055">
    <property type="protein sequence ID" value="ORY25639.1"/>
    <property type="molecule type" value="Genomic_DNA"/>
</dbReference>
<dbReference type="Gene3D" id="3.30.870.10">
    <property type="entry name" value="Endonuclease Chain A"/>
    <property type="match status" value="2"/>
</dbReference>
<dbReference type="GO" id="GO:0032049">
    <property type="term" value="P:cardiolipin biosynthetic process"/>
    <property type="evidence" value="ECO:0007669"/>
    <property type="project" value="InterPro"/>
</dbReference>
<dbReference type="OrthoDB" id="10250191at2759"/>
<feature type="domain" description="PLD phosphodiesterase" evidence="11">
    <location>
        <begin position="204"/>
        <end position="230"/>
    </location>
</feature>
<dbReference type="GO" id="GO:0008444">
    <property type="term" value="F:CDP-diacylglycerol-glycerol-3-phosphate 3-phosphatidyltransferase activity"/>
    <property type="evidence" value="ECO:0007669"/>
    <property type="project" value="UniProtKB-EC"/>
</dbReference>
<dbReference type="CDD" id="cd09135">
    <property type="entry name" value="PLDc_PGS1_euk_1"/>
    <property type="match status" value="1"/>
</dbReference>
<organism evidence="12 13">
    <name type="scientific">Naematelia encephala</name>
    <dbReference type="NCBI Taxonomy" id="71784"/>
    <lineage>
        <taxon>Eukaryota</taxon>
        <taxon>Fungi</taxon>
        <taxon>Dikarya</taxon>
        <taxon>Basidiomycota</taxon>
        <taxon>Agaricomycotina</taxon>
        <taxon>Tremellomycetes</taxon>
        <taxon>Tremellales</taxon>
        <taxon>Naemateliaceae</taxon>
        <taxon>Naematelia</taxon>
    </lineage>
</organism>
<dbReference type="GO" id="GO:0005524">
    <property type="term" value="F:ATP binding"/>
    <property type="evidence" value="ECO:0007669"/>
    <property type="project" value="UniProtKB-KW"/>
</dbReference>
<dbReference type="UniPathway" id="UPA00084">
    <property type="reaction ID" value="UER00503"/>
</dbReference>
<evidence type="ECO:0000256" key="7">
    <source>
        <dbReference type="ARBA" id="ARBA00023209"/>
    </source>
</evidence>
<keyword evidence="4 10" id="KW-0808">Transferase</keyword>
<evidence type="ECO:0000256" key="1">
    <source>
        <dbReference type="ARBA" id="ARBA00005042"/>
    </source>
</evidence>
<keyword evidence="5" id="KW-0677">Repeat</keyword>
<dbReference type="PANTHER" id="PTHR12586">
    <property type="entry name" value="CDP-DIACYLGLYCEROL--SERINE O-PHOSPHATIDYLTRANSFERASE"/>
    <property type="match status" value="1"/>
</dbReference>
<proteinExistence type="inferred from homology"/>
<evidence type="ECO:0000256" key="5">
    <source>
        <dbReference type="ARBA" id="ARBA00022737"/>
    </source>
</evidence>
<comment type="caution">
    <text evidence="12">The sequence shown here is derived from an EMBL/GenBank/DDBJ whole genome shotgun (WGS) entry which is preliminary data.</text>
</comment>
<evidence type="ECO:0000256" key="4">
    <source>
        <dbReference type="ARBA" id="ARBA00022679"/>
    </source>
</evidence>
<name>A0A1Y2ASV1_9TREE</name>
<comment type="similarity">
    <text evidence="2 10">Belongs to the CDP-alcohol phosphatidyltransferase class-II family.</text>
</comment>
<dbReference type="InterPro" id="IPR016270">
    <property type="entry name" value="PGS1"/>
</dbReference>
<keyword evidence="10" id="KW-0547">Nucleotide-binding</keyword>
<dbReference type="PIRSF" id="PIRSF000850">
    <property type="entry name" value="Phospholipase_D_PSS"/>
    <property type="match status" value="1"/>
</dbReference>
<dbReference type="PANTHER" id="PTHR12586:SF1">
    <property type="entry name" value="CDP-DIACYLGLYCEROL--GLYCEROL-3-PHOSPHATE 3-PHOSPHATIDYLTRANSFERASE, MITOCHONDRIAL"/>
    <property type="match status" value="1"/>
</dbReference>
<dbReference type="SUPFAM" id="SSF56024">
    <property type="entry name" value="Phospholipase D/nuclease"/>
    <property type="match status" value="2"/>
</dbReference>
<keyword evidence="3 10" id="KW-0444">Lipid biosynthesis</keyword>
<reference evidence="12 13" key="1">
    <citation type="submission" date="2016-07" db="EMBL/GenBank/DDBJ databases">
        <title>Pervasive Adenine N6-methylation of Active Genes in Fungi.</title>
        <authorList>
            <consortium name="DOE Joint Genome Institute"/>
            <person name="Mondo S.J."/>
            <person name="Dannebaum R.O."/>
            <person name="Kuo R.C."/>
            <person name="Labutti K."/>
            <person name="Haridas S."/>
            <person name="Kuo A."/>
            <person name="Salamov A."/>
            <person name="Ahrendt S.R."/>
            <person name="Lipzen A."/>
            <person name="Sullivan W."/>
            <person name="Andreopoulos W.B."/>
            <person name="Clum A."/>
            <person name="Lindquist E."/>
            <person name="Daum C."/>
            <person name="Ramamoorthy G.K."/>
            <person name="Gryganskyi A."/>
            <person name="Culley D."/>
            <person name="Magnuson J.K."/>
            <person name="James T.Y."/>
            <person name="O'Malley M.A."/>
            <person name="Stajich J.E."/>
            <person name="Spatafora J.W."/>
            <person name="Visel A."/>
            <person name="Grigoriev I.V."/>
        </authorList>
    </citation>
    <scope>NUCLEOTIDE SEQUENCE [LARGE SCALE GENOMIC DNA]</scope>
    <source>
        <strain evidence="12 13">68-887.2</strain>
    </source>
</reference>
<dbReference type="GO" id="GO:0005739">
    <property type="term" value="C:mitochondrion"/>
    <property type="evidence" value="ECO:0007669"/>
    <property type="project" value="UniProtKB-SubCell"/>
</dbReference>
<keyword evidence="10" id="KW-0496">Mitochondrion</keyword>
<dbReference type="InParanoid" id="A0A1Y2ASV1"/>
<evidence type="ECO:0000259" key="11">
    <source>
        <dbReference type="SMART" id="SM00155"/>
    </source>
</evidence>
<dbReference type="EC" id="2.7.8.5" evidence="10"/>
<evidence type="ECO:0000256" key="3">
    <source>
        <dbReference type="ARBA" id="ARBA00022516"/>
    </source>
</evidence>
<dbReference type="SMART" id="SM00155">
    <property type="entry name" value="PLDc"/>
    <property type="match status" value="2"/>
</dbReference>
<evidence type="ECO:0000313" key="13">
    <source>
        <dbReference type="Proteomes" id="UP000193986"/>
    </source>
</evidence>
<comment type="function">
    <text evidence="10">Functions in the biosynthesis of the anionic phospholipids phosphatidylglycerol and cardiolipin.</text>
</comment>
<evidence type="ECO:0000256" key="9">
    <source>
        <dbReference type="ARBA" id="ARBA00048586"/>
    </source>
</evidence>
<keyword evidence="6 10" id="KW-0443">Lipid metabolism</keyword>
<evidence type="ECO:0000313" key="12">
    <source>
        <dbReference type="EMBL" id="ORY25639.1"/>
    </source>
</evidence>
<dbReference type="InterPro" id="IPR001736">
    <property type="entry name" value="PLipase_D/transphosphatidylase"/>
</dbReference>
<comment type="catalytic activity">
    <reaction evidence="9 10">
        <text>a CDP-1,2-diacyl-sn-glycerol + sn-glycerol 3-phosphate = a 1,2-diacyl-sn-glycero-3-phospho-(1'-sn-glycero-3'-phosphate) + CMP + H(+)</text>
        <dbReference type="Rhea" id="RHEA:12593"/>
        <dbReference type="ChEBI" id="CHEBI:15378"/>
        <dbReference type="ChEBI" id="CHEBI:57597"/>
        <dbReference type="ChEBI" id="CHEBI:58332"/>
        <dbReference type="ChEBI" id="CHEBI:60110"/>
        <dbReference type="ChEBI" id="CHEBI:60377"/>
        <dbReference type="EC" id="2.7.8.5"/>
    </reaction>
</comment>
<keyword evidence="13" id="KW-1185">Reference proteome</keyword>
<sequence length="558" mass="62471">MSRLATSLLRACSDAAPGPSRLPSRAPRLHRRTFINARIRRYATDPIPADKPVPCPANAHPHPAFESLATELSNMQPCFGARGDEVELLTSPEKFRTKLLEMIKRAKKRILISSLYIGTEDHELIEAIRQALESQPQLRVVIMLDYHRSTRLSPDTKSKLPPSTAHLLLPLLHSHHDRCEVWLFRSPKLRGLMERIVPERFDEGWGTWHCKWYGVDDEVIISGANLAQSYFTNRQDRYIHFRSHPFLLSYLSSLTRLFTHYSYLLTPSPPLSANRAHLVPLPSPPALAGAFGSATLIWPQASIHPRRFAAHAKATITAFQNSWRSANASRLRRVDVDTHFWPVIQAGVLGLHEEEAGMGLVWNAINQSQQGEGVEVDLTSGYFGLYKAYKQAVVTSSAPVRVIAASPKANGFYGSKGLSRLIPEGYTLLESRFYADAANNGRTWDATRHTGVRLREWEREGWTYHAKGMWLSPATSNAQPFLTFIGSSNLSTRSMTLDTELSMLLMTSSTSLRKALSAEVKALDEYAVDVGRETWATEERKVSILARVLIALGVDGML</sequence>
<comment type="subcellular location">
    <subcellularLocation>
        <location evidence="10">Mitochondrion</location>
    </subcellularLocation>
</comment>
<dbReference type="STRING" id="71784.A0A1Y2ASV1"/>
<dbReference type="CDD" id="cd09137">
    <property type="entry name" value="PLDc_PGS1_euk_2"/>
    <property type="match status" value="1"/>
</dbReference>
<dbReference type="FunCoup" id="A0A1Y2ASV1">
    <property type="interactions" value="548"/>
</dbReference>
<comment type="pathway">
    <text evidence="1 10">Phospholipid metabolism; phosphatidylglycerol biosynthesis; phosphatidylglycerol from CDP-diacylglycerol: step 1/2.</text>
</comment>
<evidence type="ECO:0000256" key="8">
    <source>
        <dbReference type="ARBA" id="ARBA00023264"/>
    </source>
</evidence>
<keyword evidence="8 10" id="KW-1208">Phospholipid metabolism</keyword>
<keyword evidence="10" id="KW-0067">ATP-binding</keyword>
<evidence type="ECO:0000256" key="2">
    <source>
        <dbReference type="ARBA" id="ARBA00010682"/>
    </source>
</evidence>